<feature type="region of interest" description="Disordered" evidence="6">
    <location>
        <begin position="1019"/>
        <end position="1047"/>
    </location>
</feature>
<dbReference type="InterPro" id="IPR014729">
    <property type="entry name" value="Rossmann-like_a/b/a_fold"/>
</dbReference>
<dbReference type="SUPFAM" id="SSF47323">
    <property type="entry name" value="Anticodon-binding domain of a subclass of class I aminoacyl-tRNA synthetases"/>
    <property type="match status" value="1"/>
</dbReference>
<feature type="domain" description="Aminoacyl-tRNA synthetase class Ia" evidence="7">
    <location>
        <begin position="1"/>
        <end position="653"/>
    </location>
</feature>
<dbReference type="SUPFAM" id="SSF52374">
    <property type="entry name" value="Nucleotidylyl transferase"/>
    <property type="match status" value="1"/>
</dbReference>
<dbReference type="Gene3D" id="3.90.740.10">
    <property type="entry name" value="Valyl/Leucyl/Isoleucyl-tRNA synthetase, editing domain"/>
    <property type="match status" value="1"/>
</dbReference>
<sequence length="1276" mass="142509">MEGNVVVRKAGWDCHGLPVEREVEKELGFNRREEVEGFGVSRFNELCRKSVWKYEREWELLTERMGYWVDMKRRYATLDKEYMESEWWALKELWKKGLLKRGHKVLPYSPHSGCTYSNRDVEEGYKEVTDLTCFVRFPLVGPAGPGVRAFSNREETGHNEDKKSVNMLVWTSTPWTLPGNVLLAVNKGLTYVLVKVVSTHVQGKCAVDTELVGPSHDNEGDFKFEEVLVVAKAHLSELNEHLPRDGRFRLEVMQELKGSELLGMKYKPPLSDGGSNVSQDNLLWEVVHADFVTETAGTGVVHVAPMYGEDDYNLCVTLGVDFSRDECQHVVGLDGCFVDEDHGRSLLPPVPLRGLDVTKAGTQKAVLSLLGERGLLQRAEAVTHKYPFCWRNKSNRLLYYAMDSWFVTMGEQAVRTKMQELNSSPMVSFSPEGLKEGRFGCWLRDSKDWCLSRKRSWGCPLPVWVCQSEKGGCGKFYCVGSRAELCSLLVDPDEFVPDIDLHSTQVDALLLKCVACGNNRGSMQREPYVLDCWFDSGCAPFAQWHYPFAFSTDSANNVKQYNGEDCYNGSAESTVDFVAEGQDQCRGWFYSLLAVSSTLFNRPAYKHCLALGLVLDREGQKMSKSKGNGVDPWRHFNQEGADALRWYLLGMCAPWSDRRFDSSMVRAANQRFFNVLYNVAKWWFLQWESTQQEGREAAGRKELHEKKELLVRSRRGDSPSVPRRRGVLDRWVLSRLVALVTSCNKHLGSDHFELAVANLESFVNDDLSKTYLRLSRAHFVRVPCAGGSGGEHRRSNVQYAAPLATRLRCLETMREVLLVLSRLVAPLAPFFVDRLHRCLRRTMVPSSCGVGLSVHLASWPVPAEIEHYKDMEAEAKMQLLQAFLQAGREVHKEGTRPGRMPVAHAYCVTYQDTLKDQESSDSGEVGTQTHAAMTEELAGLLAFELNVAKVTLLGCRGEFDSLLEKVQLQTLAPNMKALGARFRDKTPAVVKALRSAMNSSLENPDASAVATATTLKENTNVSKSHCSTSSGKKSKTQLKREQRAEARRTKKLQLAAAKKGPRAAAAPAAAAMTGPLVDVAVLELQSVGKLAVRDGDNGETYELLPHELAVVCVPRPSFAVSVKSLGGSRESGKEQMKCGLVLDLAADATAVSRYLAKEVAHFVQRLRKDLDKERLRRGSGPLQQVALRVVVFSKRDDGSSNDFWSGFMSPSDWAVVMEDTRAAQSASSLEQGENDALKKECDDAVRDGAMVHFSVRGYDVCPHFSVYVRCVSVANA</sequence>
<feature type="domain" description="Methionyl/Valyl/Leucyl/Isoleucyl-tRNA synthetase anticodon-binding" evidence="8">
    <location>
        <begin position="729"/>
        <end position="896"/>
    </location>
</feature>
<dbReference type="EMBL" id="HBED01025854">
    <property type="protein sequence ID" value="CAD8314050.1"/>
    <property type="molecule type" value="Transcribed_RNA"/>
</dbReference>
<gene>
    <name evidence="9" type="ORF">TDUB1175_LOCUS12839</name>
</gene>
<name>A0A7R9ZBB4_9STRA</name>
<accession>A0A7R9ZBB4</accession>
<dbReference type="InterPro" id="IPR013155">
    <property type="entry name" value="M/V/L/I-tRNA-synth_anticd-bd"/>
</dbReference>
<evidence type="ECO:0000256" key="2">
    <source>
        <dbReference type="ARBA" id="ARBA00022741"/>
    </source>
</evidence>
<dbReference type="GO" id="GO:0005524">
    <property type="term" value="F:ATP binding"/>
    <property type="evidence" value="ECO:0007669"/>
    <property type="project" value="UniProtKB-KW"/>
</dbReference>
<dbReference type="Gene3D" id="3.40.50.620">
    <property type="entry name" value="HUPs"/>
    <property type="match status" value="2"/>
</dbReference>
<dbReference type="AlphaFoldDB" id="A0A7R9ZBB4"/>
<feature type="compositionally biased region" description="Polar residues" evidence="6">
    <location>
        <begin position="1019"/>
        <end position="1031"/>
    </location>
</feature>
<evidence type="ECO:0000259" key="8">
    <source>
        <dbReference type="Pfam" id="PF08264"/>
    </source>
</evidence>
<evidence type="ECO:0000313" key="9">
    <source>
        <dbReference type="EMBL" id="CAD8314050.1"/>
    </source>
</evidence>
<evidence type="ECO:0000256" key="1">
    <source>
        <dbReference type="ARBA" id="ARBA00022598"/>
    </source>
</evidence>
<evidence type="ECO:0000256" key="4">
    <source>
        <dbReference type="ARBA" id="ARBA00022917"/>
    </source>
</evidence>
<evidence type="ECO:0000259" key="7">
    <source>
        <dbReference type="Pfam" id="PF00133"/>
    </source>
</evidence>
<keyword evidence="5" id="KW-0030">Aminoacyl-tRNA synthetase</keyword>
<dbReference type="InterPro" id="IPR009008">
    <property type="entry name" value="Val/Leu/Ile-tRNA-synth_edit"/>
</dbReference>
<proteinExistence type="predicted"/>
<keyword evidence="4" id="KW-0648">Protein biosynthesis</keyword>
<protein>
    <recommendedName>
        <fullName evidence="10">Isoleucine--tRNA ligase</fullName>
    </recommendedName>
</protein>
<evidence type="ECO:0008006" key="10">
    <source>
        <dbReference type="Google" id="ProtNLM"/>
    </source>
</evidence>
<organism evidence="9">
    <name type="scientific">Pseudictyota dubia</name>
    <dbReference type="NCBI Taxonomy" id="2749911"/>
    <lineage>
        <taxon>Eukaryota</taxon>
        <taxon>Sar</taxon>
        <taxon>Stramenopiles</taxon>
        <taxon>Ochrophyta</taxon>
        <taxon>Bacillariophyta</taxon>
        <taxon>Mediophyceae</taxon>
        <taxon>Biddulphiophycidae</taxon>
        <taxon>Eupodiscales</taxon>
        <taxon>Odontellaceae</taxon>
        <taxon>Pseudictyota</taxon>
    </lineage>
</organism>
<keyword evidence="2" id="KW-0547">Nucleotide-binding</keyword>
<dbReference type="Pfam" id="PF08264">
    <property type="entry name" value="Anticodon_1"/>
    <property type="match status" value="1"/>
</dbReference>
<evidence type="ECO:0000256" key="3">
    <source>
        <dbReference type="ARBA" id="ARBA00022840"/>
    </source>
</evidence>
<dbReference type="GO" id="GO:0004822">
    <property type="term" value="F:isoleucine-tRNA ligase activity"/>
    <property type="evidence" value="ECO:0007669"/>
    <property type="project" value="InterPro"/>
</dbReference>
<evidence type="ECO:0000256" key="6">
    <source>
        <dbReference type="SAM" id="MobiDB-lite"/>
    </source>
</evidence>
<dbReference type="Pfam" id="PF00133">
    <property type="entry name" value="tRNA-synt_1"/>
    <property type="match status" value="1"/>
</dbReference>
<dbReference type="InterPro" id="IPR009080">
    <property type="entry name" value="tRNAsynth_Ia_anticodon-bd"/>
</dbReference>
<keyword evidence="1" id="KW-0436">Ligase</keyword>
<dbReference type="InterPro" id="IPR002300">
    <property type="entry name" value="aa-tRNA-synth_Ia"/>
</dbReference>
<dbReference type="PANTHER" id="PTHR42780">
    <property type="entry name" value="SOLEUCYL-TRNA SYNTHETASE"/>
    <property type="match status" value="1"/>
</dbReference>
<dbReference type="InterPro" id="IPR023586">
    <property type="entry name" value="Ile-tRNA-ligase_type2"/>
</dbReference>
<dbReference type="SUPFAM" id="SSF50677">
    <property type="entry name" value="ValRS/IleRS/LeuRS editing domain"/>
    <property type="match status" value="1"/>
</dbReference>
<dbReference type="Gene3D" id="1.10.730.10">
    <property type="entry name" value="Isoleucyl-tRNA Synthetase, Domain 1"/>
    <property type="match status" value="1"/>
</dbReference>
<keyword evidence="3" id="KW-0067">ATP-binding</keyword>
<feature type="compositionally biased region" description="Basic and acidic residues" evidence="6">
    <location>
        <begin position="1038"/>
        <end position="1047"/>
    </location>
</feature>
<dbReference type="GO" id="GO:0006428">
    <property type="term" value="P:isoleucyl-tRNA aminoacylation"/>
    <property type="evidence" value="ECO:0007669"/>
    <property type="project" value="TreeGrafter"/>
</dbReference>
<dbReference type="GO" id="GO:0002161">
    <property type="term" value="F:aminoacyl-tRNA deacylase activity"/>
    <property type="evidence" value="ECO:0007669"/>
    <property type="project" value="InterPro"/>
</dbReference>
<reference evidence="9" key="1">
    <citation type="submission" date="2021-01" db="EMBL/GenBank/DDBJ databases">
        <authorList>
            <person name="Corre E."/>
            <person name="Pelletier E."/>
            <person name="Niang G."/>
            <person name="Scheremetjew M."/>
            <person name="Finn R."/>
            <person name="Kale V."/>
            <person name="Holt S."/>
            <person name="Cochrane G."/>
            <person name="Meng A."/>
            <person name="Brown T."/>
            <person name="Cohen L."/>
        </authorList>
    </citation>
    <scope>NUCLEOTIDE SEQUENCE</scope>
    <source>
        <strain evidence="9">CCMP147</strain>
    </source>
</reference>
<dbReference type="PANTHER" id="PTHR42780:SF1">
    <property type="entry name" value="ISOLEUCINE--TRNA LIGASE, CYTOPLASMIC"/>
    <property type="match status" value="1"/>
</dbReference>
<evidence type="ECO:0000256" key="5">
    <source>
        <dbReference type="ARBA" id="ARBA00023146"/>
    </source>
</evidence>